<gene>
    <name evidence="4" type="ORF">GSF08_07660</name>
</gene>
<dbReference type="FunFam" id="3.40.50.720:FF:000084">
    <property type="entry name" value="Short-chain dehydrogenase reductase"/>
    <property type="match status" value="1"/>
</dbReference>
<dbReference type="EMBL" id="WUUQ01000002">
    <property type="protein sequence ID" value="MXQ73814.1"/>
    <property type="molecule type" value="Genomic_DNA"/>
</dbReference>
<dbReference type="NCBIfam" id="NF005559">
    <property type="entry name" value="PRK07231.1"/>
    <property type="match status" value="1"/>
</dbReference>
<dbReference type="InterPro" id="IPR057326">
    <property type="entry name" value="KR_dom"/>
</dbReference>
<dbReference type="PRINTS" id="PR00080">
    <property type="entry name" value="SDRFAMILY"/>
</dbReference>
<protein>
    <submittedName>
        <fullName evidence="4">Glucose 1-dehydrogenase</fullName>
        <ecNumber evidence="4">1.1.1.47</ecNumber>
    </submittedName>
</protein>
<sequence length="253" mass="26776">MSGTFTSLQDKVVVITGGTRGIGFAAVKAFLKEGAKVALFGSRQETVDKAMTKLMEENSDYPVKGYHPDLTDAQAVRDVIAEIEKEFGSVDVLINNAGVSDATPLLQYDDEHFHNVMDINVSSALNMIRAVVPSMKEHGGGNIINTSSVVSLYAQKSGVAYPTSKFAINGMTKSLARELGPMHIRVNAVAPGIIATDMVAALDQKLIAGMAAGIPMQRLGEPEDIANAFLFLASDLASYISGTVLSVDGAIII</sequence>
<evidence type="ECO:0000256" key="2">
    <source>
        <dbReference type="ARBA" id="ARBA00023002"/>
    </source>
</evidence>
<dbReference type="GO" id="GO:0008206">
    <property type="term" value="P:bile acid metabolic process"/>
    <property type="evidence" value="ECO:0007669"/>
    <property type="project" value="UniProtKB-ARBA"/>
</dbReference>
<comment type="caution">
    <text evidence="4">The sequence shown here is derived from an EMBL/GenBank/DDBJ whole genome shotgun (WGS) entry which is preliminary data.</text>
</comment>
<keyword evidence="5" id="KW-1185">Reference proteome</keyword>
<feature type="domain" description="Ketoreductase" evidence="3">
    <location>
        <begin position="11"/>
        <end position="192"/>
    </location>
</feature>
<dbReference type="PRINTS" id="PR00081">
    <property type="entry name" value="GDHRDH"/>
</dbReference>
<dbReference type="SUPFAM" id="SSF51735">
    <property type="entry name" value="NAD(P)-binding Rossmann-fold domains"/>
    <property type="match status" value="1"/>
</dbReference>
<dbReference type="PROSITE" id="PS00061">
    <property type="entry name" value="ADH_SHORT"/>
    <property type="match status" value="1"/>
</dbReference>
<evidence type="ECO:0000313" key="5">
    <source>
        <dbReference type="Proteomes" id="UP000434036"/>
    </source>
</evidence>
<dbReference type="GO" id="GO:0047936">
    <property type="term" value="F:glucose 1-dehydrogenase [NAD(P)+] activity"/>
    <property type="evidence" value="ECO:0007669"/>
    <property type="project" value="UniProtKB-EC"/>
</dbReference>
<reference evidence="4 5" key="2">
    <citation type="submission" date="2020-01" db="EMBL/GenBank/DDBJ databases">
        <title>Clostridiaceae sp. nov. isolated from the gut of human by culturomics.</title>
        <authorList>
            <person name="Chang Y."/>
        </authorList>
    </citation>
    <scope>NUCLEOTIDE SEQUENCE [LARGE SCALE GENOMIC DNA]</scope>
    <source>
        <strain evidence="4 5">DONG20-135</strain>
    </source>
</reference>
<dbReference type="RefSeq" id="WP_160625222.1">
    <property type="nucleotide sequence ID" value="NZ_WUUQ01000002.1"/>
</dbReference>
<name>A0A6N8U8Z9_9FIRM</name>
<dbReference type="InterPro" id="IPR002347">
    <property type="entry name" value="SDR_fam"/>
</dbReference>
<dbReference type="Proteomes" id="UP000434036">
    <property type="component" value="Unassembled WGS sequence"/>
</dbReference>
<dbReference type="SMART" id="SM00822">
    <property type="entry name" value="PKS_KR"/>
    <property type="match status" value="1"/>
</dbReference>
<dbReference type="Gene3D" id="3.40.50.720">
    <property type="entry name" value="NAD(P)-binding Rossmann-like Domain"/>
    <property type="match status" value="1"/>
</dbReference>
<evidence type="ECO:0000256" key="1">
    <source>
        <dbReference type="ARBA" id="ARBA00006484"/>
    </source>
</evidence>
<dbReference type="InterPro" id="IPR036291">
    <property type="entry name" value="NAD(P)-bd_dom_sf"/>
</dbReference>
<dbReference type="PANTHER" id="PTHR42760">
    <property type="entry name" value="SHORT-CHAIN DEHYDROGENASES/REDUCTASES FAMILY MEMBER"/>
    <property type="match status" value="1"/>
</dbReference>
<keyword evidence="2 4" id="KW-0560">Oxidoreductase</keyword>
<proteinExistence type="inferred from homology"/>
<dbReference type="EC" id="1.1.1.47" evidence="4"/>
<dbReference type="NCBIfam" id="NF009466">
    <property type="entry name" value="PRK12826.1-2"/>
    <property type="match status" value="1"/>
</dbReference>
<dbReference type="PANTHER" id="PTHR42760:SF133">
    <property type="entry name" value="3-OXOACYL-[ACYL-CARRIER-PROTEIN] REDUCTASE"/>
    <property type="match status" value="1"/>
</dbReference>
<organism evidence="4 5">
    <name type="scientific">Copranaerobaculum intestinale</name>
    <dbReference type="NCBI Taxonomy" id="2692629"/>
    <lineage>
        <taxon>Bacteria</taxon>
        <taxon>Bacillati</taxon>
        <taxon>Bacillota</taxon>
        <taxon>Erysipelotrichia</taxon>
        <taxon>Erysipelotrichales</taxon>
        <taxon>Erysipelotrichaceae</taxon>
        <taxon>Copranaerobaculum</taxon>
    </lineage>
</organism>
<dbReference type="CDD" id="cd05233">
    <property type="entry name" value="SDR_c"/>
    <property type="match status" value="1"/>
</dbReference>
<dbReference type="Pfam" id="PF13561">
    <property type="entry name" value="adh_short_C2"/>
    <property type="match status" value="1"/>
</dbReference>
<evidence type="ECO:0000259" key="3">
    <source>
        <dbReference type="SMART" id="SM00822"/>
    </source>
</evidence>
<evidence type="ECO:0000313" key="4">
    <source>
        <dbReference type="EMBL" id="MXQ73814.1"/>
    </source>
</evidence>
<dbReference type="AlphaFoldDB" id="A0A6N8U8Z9"/>
<comment type="similarity">
    <text evidence="1">Belongs to the short-chain dehydrogenases/reductases (SDR) family.</text>
</comment>
<accession>A0A6N8U8Z9</accession>
<reference evidence="4 5" key="1">
    <citation type="submission" date="2019-12" db="EMBL/GenBank/DDBJ databases">
        <authorList>
            <person name="Yang R."/>
        </authorList>
    </citation>
    <scope>NUCLEOTIDE SEQUENCE [LARGE SCALE GENOMIC DNA]</scope>
    <source>
        <strain evidence="4 5">DONG20-135</strain>
    </source>
</reference>
<dbReference type="InterPro" id="IPR020904">
    <property type="entry name" value="Sc_DH/Rdtase_CS"/>
</dbReference>